<evidence type="ECO:0000256" key="7">
    <source>
        <dbReference type="SAM" id="SignalP"/>
    </source>
</evidence>
<protein>
    <submittedName>
        <fullName evidence="9">S8 family serine peptidase</fullName>
    </submittedName>
</protein>
<evidence type="ECO:0000256" key="4">
    <source>
        <dbReference type="ARBA" id="ARBA00022825"/>
    </source>
</evidence>
<evidence type="ECO:0000259" key="8">
    <source>
        <dbReference type="Pfam" id="PF00082"/>
    </source>
</evidence>
<evidence type="ECO:0000313" key="9">
    <source>
        <dbReference type="EMBL" id="MYL25596.1"/>
    </source>
</evidence>
<evidence type="ECO:0000256" key="6">
    <source>
        <dbReference type="SAM" id="MobiDB-lite"/>
    </source>
</evidence>
<dbReference type="PROSITE" id="PS51892">
    <property type="entry name" value="SUBTILASE"/>
    <property type="match status" value="1"/>
</dbReference>
<proteinExistence type="inferred from homology"/>
<keyword evidence="2 5" id="KW-0645">Protease</keyword>
<gene>
    <name evidence="9" type="ORF">GLW01_02170</name>
</gene>
<feature type="region of interest" description="Disordered" evidence="6">
    <location>
        <begin position="106"/>
        <end position="146"/>
    </location>
</feature>
<dbReference type="Proteomes" id="UP000460751">
    <property type="component" value="Unassembled WGS sequence"/>
</dbReference>
<evidence type="ECO:0000256" key="1">
    <source>
        <dbReference type="ARBA" id="ARBA00011073"/>
    </source>
</evidence>
<dbReference type="Gene3D" id="3.40.50.200">
    <property type="entry name" value="Peptidase S8/S53 domain"/>
    <property type="match status" value="1"/>
</dbReference>
<evidence type="ECO:0000256" key="2">
    <source>
        <dbReference type="ARBA" id="ARBA00022670"/>
    </source>
</evidence>
<feature type="active site" description="Charge relay system" evidence="5">
    <location>
        <position position="180"/>
    </location>
</feature>
<reference evidence="9 10" key="1">
    <citation type="submission" date="2019-11" db="EMBL/GenBank/DDBJ databases">
        <title>Genome sequences of 17 halophilic strains isolated from different environments.</title>
        <authorList>
            <person name="Furrow R.E."/>
        </authorList>
    </citation>
    <scope>NUCLEOTIDE SEQUENCE [LARGE SCALE GENOMIC DNA]</scope>
    <source>
        <strain evidence="9 10">22507_15_FS</strain>
    </source>
</reference>
<dbReference type="InterPro" id="IPR036852">
    <property type="entry name" value="Peptidase_S8/S53_dom_sf"/>
</dbReference>
<dbReference type="SUPFAM" id="SSF52743">
    <property type="entry name" value="Subtilisin-like"/>
    <property type="match status" value="1"/>
</dbReference>
<dbReference type="InterPro" id="IPR050131">
    <property type="entry name" value="Peptidase_S8_subtilisin-like"/>
</dbReference>
<comment type="similarity">
    <text evidence="1 5">Belongs to the peptidase S8 family.</text>
</comment>
<feature type="compositionally biased region" description="Low complexity" evidence="6">
    <location>
        <begin position="126"/>
        <end position="137"/>
    </location>
</feature>
<organism evidence="9 10">
    <name type="scientific">Vreelandella halophila</name>
    <dbReference type="NCBI Taxonomy" id="86177"/>
    <lineage>
        <taxon>Bacteria</taxon>
        <taxon>Pseudomonadati</taxon>
        <taxon>Pseudomonadota</taxon>
        <taxon>Gammaproteobacteria</taxon>
        <taxon>Oceanospirillales</taxon>
        <taxon>Halomonadaceae</taxon>
        <taxon>Vreelandella</taxon>
    </lineage>
</organism>
<dbReference type="AlphaFoldDB" id="A0A9X4Y994"/>
<dbReference type="PROSITE" id="PS00138">
    <property type="entry name" value="SUBTILASE_SER"/>
    <property type="match status" value="1"/>
</dbReference>
<dbReference type="Pfam" id="PF00082">
    <property type="entry name" value="Peptidase_S8"/>
    <property type="match status" value="1"/>
</dbReference>
<feature type="domain" description="Peptidase S8/S53" evidence="8">
    <location>
        <begin position="176"/>
        <end position="426"/>
    </location>
</feature>
<dbReference type="GO" id="GO:0006508">
    <property type="term" value="P:proteolysis"/>
    <property type="evidence" value="ECO:0007669"/>
    <property type="project" value="UniProtKB-KW"/>
</dbReference>
<dbReference type="OrthoDB" id="9790784at2"/>
<comment type="caution">
    <text evidence="9">The sequence shown here is derived from an EMBL/GenBank/DDBJ whole genome shotgun (WGS) entry which is preliminary data.</text>
</comment>
<dbReference type="InterPro" id="IPR000209">
    <property type="entry name" value="Peptidase_S8/S53_dom"/>
</dbReference>
<dbReference type="PANTHER" id="PTHR43806">
    <property type="entry name" value="PEPTIDASE S8"/>
    <property type="match status" value="1"/>
</dbReference>
<dbReference type="GO" id="GO:0004252">
    <property type="term" value="F:serine-type endopeptidase activity"/>
    <property type="evidence" value="ECO:0007669"/>
    <property type="project" value="UniProtKB-UniRule"/>
</dbReference>
<feature type="active site" description="Charge relay system" evidence="5">
    <location>
        <position position="381"/>
    </location>
</feature>
<keyword evidence="10" id="KW-1185">Reference proteome</keyword>
<dbReference type="RefSeq" id="WP_160897991.1">
    <property type="nucleotide sequence ID" value="NZ_WMEX01000001.1"/>
</dbReference>
<keyword evidence="7" id="KW-0732">Signal</keyword>
<keyword evidence="4 5" id="KW-0720">Serine protease</keyword>
<accession>A0A9X4Y994</accession>
<dbReference type="InterPro" id="IPR023828">
    <property type="entry name" value="Peptidase_S8_Ser-AS"/>
</dbReference>
<dbReference type="PANTHER" id="PTHR43806:SF11">
    <property type="entry name" value="CEREVISIN-RELATED"/>
    <property type="match status" value="1"/>
</dbReference>
<keyword evidence="3 5" id="KW-0378">Hydrolase</keyword>
<evidence type="ECO:0000313" key="10">
    <source>
        <dbReference type="Proteomes" id="UP000460751"/>
    </source>
</evidence>
<feature type="active site" description="Charge relay system" evidence="5">
    <location>
        <position position="216"/>
    </location>
</feature>
<evidence type="ECO:0000256" key="5">
    <source>
        <dbReference type="PROSITE-ProRule" id="PRU01240"/>
    </source>
</evidence>
<dbReference type="EMBL" id="WMEX01000001">
    <property type="protein sequence ID" value="MYL25596.1"/>
    <property type="molecule type" value="Genomic_DNA"/>
</dbReference>
<evidence type="ECO:0000256" key="3">
    <source>
        <dbReference type="ARBA" id="ARBA00022801"/>
    </source>
</evidence>
<sequence length="565" mass="59515">MTFRTGLLLLGFLASITTSVSASAQTPDGNEGSQNDITAAESQARGVVSLVVRREPGVGSVADRVGAVITATWQNTEVIEVPASQAEAVEALLQLIPGIESVERDAVVSTPDPEAAEAPDSSGPVTGQSSTTSASTGPNDPRTRDQLWWRSVTDYAGASSVETAWARAETNERLRVVVIDGGFANHEDFSWRNGISLVDDGRGVFSYDADSCDTYHGQSVASIIGARTDNGTGMAGMLEADIHPARVLACDSSGHLYNVARAIRWAAGEDVGAGRTLPEPADIVNLSLSAETTCTSNLQAAIDTANQAGALVVASAGNSRSDASGYAPASCRGVVTVGAVTRDGDQTSFSNYGSALTVSALGQQVRVQGPEDGHRWMSGTSFSAPIVSGILGLIAQDIPELERDTLLDLLSDAVTPLTSSSNPMGAGILNAARLQEEVVGLLGRDEPSLHHAMSVRTDGDGDSPFWSHVDEKRLCSLYEFDANERAETGVDYYSIFRVPQGEALTMDNAEHVQSGESVRFVLSNPETAGYEFGLQFCSNENGENCRSSELIPLQTARLQAPARCR</sequence>
<feature type="signal peptide" evidence="7">
    <location>
        <begin position="1"/>
        <end position="24"/>
    </location>
</feature>
<feature type="chain" id="PRO_5040962540" evidence="7">
    <location>
        <begin position="25"/>
        <end position="565"/>
    </location>
</feature>
<name>A0A9X4Y994_9GAMM</name>